<reference evidence="1 2" key="1">
    <citation type="journal article" date="2012" name="BMC Genomics">
        <title>Genome-guided analysis of physiological and morphological traits of the fermentative acetate oxidizer Thermacetogenium phaeum.</title>
        <authorList>
            <person name="Oehler D."/>
            <person name="Poehlein A."/>
            <person name="Leimbach A."/>
            <person name="Muller N."/>
            <person name="Daniel R."/>
            <person name="Gottschalk G."/>
            <person name="Schink B."/>
        </authorList>
    </citation>
    <scope>NUCLEOTIDE SEQUENCE [LARGE SCALE GENOMIC DNA]</scope>
    <source>
        <strain evidence="2">ATCC BAA-254 / DSM 26808 / PB</strain>
    </source>
</reference>
<gene>
    <name evidence="1" type="ordered locus">Tph_c16800</name>
</gene>
<organism evidence="1 2">
    <name type="scientific">Thermacetogenium phaeum (strain ATCC BAA-254 / DSM 26808 / PB)</name>
    <dbReference type="NCBI Taxonomy" id="1089553"/>
    <lineage>
        <taxon>Bacteria</taxon>
        <taxon>Bacillati</taxon>
        <taxon>Bacillota</taxon>
        <taxon>Clostridia</taxon>
        <taxon>Thermoanaerobacterales</taxon>
        <taxon>Thermoanaerobacteraceae</taxon>
        <taxon>Thermacetogenium</taxon>
    </lineage>
</organism>
<accession>K4LGB2</accession>
<dbReference type="EMBL" id="CP003732">
    <property type="protein sequence ID" value="AFV11883.1"/>
    <property type="molecule type" value="Genomic_DNA"/>
</dbReference>
<protein>
    <submittedName>
        <fullName evidence="1">Uncharacterized protein</fullName>
    </submittedName>
</protein>
<evidence type="ECO:0000313" key="1">
    <source>
        <dbReference type="EMBL" id="AFV11883.1"/>
    </source>
</evidence>
<dbReference type="HOGENOM" id="CLU_3012830_0_0_9"/>
<keyword evidence="2" id="KW-1185">Reference proteome</keyword>
<name>K4LGB2_THEPS</name>
<dbReference type="AlphaFoldDB" id="K4LGB2"/>
<dbReference type="RefSeq" id="WP_015050763.1">
    <property type="nucleotide sequence ID" value="NC_018870.1"/>
</dbReference>
<dbReference type="Proteomes" id="UP000000467">
    <property type="component" value="Chromosome"/>
</dbReference>
<evidence type="ECO:0000313" key="2">
    <source>
        <dbReference type="Proteomes" id="UP000000467"/>
    </source>
</evidence>
<sequence>MKKMPLGKPLEVNGRPQVRLVFTGGDGLKIAFRLLAKKVLAERERRERCVRQSMPE</sequence>
<proteinExistence type="predicted"/>
<dbReference type="OrthoDB" id="9974702at2"/>
<dbReference type="KEGG" id="tpz:Tph_c16800"/>